<evidence type="ECO:0000259" key="2">
    <source>
        <dbReference type="Pfam" id="PF07811"/>
    </source>
</evidence>
<dbReference type="InterPro" id="IPR012495">
    <property type="entry name" value="TadE-like_dom"/>
</dbReference>
<gene>
    <name evidence="3" type="ORF">UFOPK2761_00422</name>
</gene>
<protein>
    <submittedName>
        <fullName evidence="3">Unannotated protein</fullName>
    </submittedName>
</protein>
<keyword evidence="1" id="KW-0472">Membrane</keyword>
<keyword evidence="1" id="KW-0812">Transmembrane</keyword>
<organism evidence="3">
    <name type="scientific">freshwater metagenome</name>
    <dbReference type="NCBI Taxonomy" id="449393"/>
    <lineage>
        <taxon>unclassified sequences</taxon>
        <taxon>metagenomes</taxon>
        <taxon>ecological metagenomes</taxon>
    </lineage>
</organism>
<reference evidence="3" key="1">
    <citation type="submission" date="2020-05" db="EMBL/GenBank/DDBJ databases">
        <authorList>
            <person name="Chiriac C."/>
            <person name="Salcher M."/>
            <person name="Ghai R."/>
            <person name="Kavagutti S V."/>
        </authorList>
    </citation>
    <scope>NUCLEOTIDE SEQUENCE</scope>
</reference>
<keyword evidence="1" id="KW-1133">Transmembrane helix</keyword>
<sequence length="156" mass="15968">MQGLTLSRSQRLCEKGAAAVEAALVSSVLLVPLLLGVVAWGDYFFRAQRVDTLAPGVPVGGVAGEFTCQGLKDRVASTVVDVVGDLDASLVGIDVSDVTVSVVEVLPDVGVVVDIHIETPLVGGLASLIPLPGGGSIVTDFSQRLEDVTVTDVVCA</sequence>
<proteinExistence type="predicted"/>
<evidence type="ECO:0000256" key="1">
    <source>
        <dbReference type="SAM" id="Phobius"/>
    </source>
</evidence>
<accession>A0A6J6S5R2</accession>
<name>A0A6J6S5R2_9ZZZZ</name>
<dbReference type="Pfam" id="PF07811">
    <property type="entry name" value="TadE"/>
    <property type="match status" value="1"/>
</dbReference>
<feature type="domain" description="TadE-like" evidence="2">
    <location>
        <begin position="16"/>
        <end position="53"/>
    </location>
</feature>
<feature type="transmembrane region" description="Helical" evidence="1">
    <location>
        <begin position="20"/>
        <end position="40"/>
    </location>
</feature>
<evidence type="ECO:0000313" key="3">
    <source>
        <dbReference type="EMBL" id="CAB4729877.1"/>
    </source>
</evidence>
<dbReference type="AlphaFoldDB" id="A0A6J6S5R2"/>
<dbReference type="EMBL" id="CAEZYQ010000002">
    <property type="protein sequence ID" value="CAB4729877.1"/>
    <property type="molecule type" value="Genomic_DNA"/>
</dbReference>